<reference evidence="1" key="1">
    <citation type="journal article" date="2021" name="Proc. Natl. Acad. Sci. U.S.A.">
        <title>A Catalog of Tens of Thousands of Viruses from Human Metagenomes Reveals Hidden Associations with Chronic Diseases.</title>
        <authorList>
            <person name="Tisza M.J."/>
            <person name="Buck C.B."/>
        </authorList>
    </citation>
    <scope>NUCLEOTIDE SEQUENCE</scope>
    <source>
        <strain evidence="1">CtYkG6</strain>
    </source>
</reference>
<evidence type="ECO:0000313" key="1">
    <source>
        <dbReference type="EMBL" id="DAG04349.1"/>
    </source>
</evidence>
<organism evidence="1">
    <name type="scientific">Siphoviridae sp. ctYkG6</name>
    <dbReference type="NCBI Taxonomy" id="2825551"/>
    <lineage>
        <taxon>Viruses</taxon>
        <taxon>Duplodnaviria</taxon>
        <taxon>Heunggongvirae</taxon>
        <taxon>Uroviricota</taxon>
        <taxon>Caudoviricetes</taxon>
    </lineage>
</organism>
<dbReference type="EMBL" id="BK016242">
    <property type="protein sequence ID" value="DAG04349.1"/>
    <property type="molecule type" value="Genomic_DNA"/>
</dbReference>
<accession>A0A8S5VCC6</accession>
<protein>
    <submittedName>
        <fullName evidence="1">Uncharacterized protein</fullName>
    </submittedName>
</protein>
<proteinExistence type="predicted"/>
<sequence length="36" mass="4174">MEEKIWQLFLAIFTAVATVTVEKIAEKLKKSHPDEE</sequence>
<name>A0A8S5VCC6_9CAUD</name>